<protein>
    <recommendedName>
        <fullName evidence="6">ATP synthase F1 subunit epsilon</fullName>
    </recommendedName>
</protein>
<dbReference type="EMBL" id="GADI01002751">
    <property type="protein sequence ID" value="JAA71057.1"/>
    <property type="molecule type" value="mRNA"/>
</dbReference>
<feature type="region of interest" description="Disordered" evidence="8">
    <location>
        <begin position="24"/>
        <end position="50"/>
    </location>
</feature>
<evidence type="ECO:0000256" key="6">
    <source>
        <dbReference type="ARBA" id="ARBA00030036"/>
    </source>
</evidence>
<name>A0A0K8RIT3_IXORI</name>
<evidence type="ECO:0000313" key="9">
    <source>
        <dbReference type="EMBL" id="JAA71057.1"/>
    </source>
</evidence>
<dbReference type="GO" id="GO:0005739">
    <property type="term" value="C:mitochondrion"/>
    <property type="evidence" value="ECO:0007669"/>
    <property type="project" value="UniProtKB-SubCell"/>
</dbReference>
<dbReference type="InterPro" id="IPR007648">
    <property type="entry name" value="ATPase_inhibitor_mt"/>
</dbReference>
<evidence type="ECO:0000256" key="4">
    <source>
        <dbReference type="ARBA" id="ARBA00023054"/>
    </source>
</evidence>
<accession>A0A0K8RIT3</accession>
<proteinExistence type="evidence at transcript level"/>
<evidence type="ECO:0000256" key="2">
    <source>
        <dbReference type="ARBA" id="ARBA00010901"/>
    </source>
</evidence>
<organism evidence="9">
    <name type="scientific">Ixodes ricinus</name>
    <name type="common">Common tick</name>
    <name type="synonym">Acarus ricinus</name>
    <dbReference type="NCBI Taxonomy" id="34613"/>
    <lineage>
        <taxon>Eukaryota</taxon>
        <taxon>Metazoa</taxon>
        <taxon>Ecdysozoa</taxon>
        <taxon>Arthropoda</taxon>
        <taxon>Chelicerata</taxon>
        <taxon>Arachnida</taxon>
        <taxon>Acari</taxon>
        <taxon>Parasitiformes</taxon>
        <taxon>Ixodida</taxon>
        <taxon>Ixodoidea</taxon>
        <taxon>Ixodidae</taxon>
        <taxon>Ixodinae</taxon>
        <taxon>Ixodes</taxon>
    </lineage>
</organism>
<keyword evidence="5" id="KW-0496">Mitochondrion</keyword>
<sequence length="110" mass="12267">MALQQGSRAAKSLAKFLPNLSGVRFSGSGEWGSGSGKGGGSGGSIRDAGGTFGKMEAAREEEYFRKLQAEQFSKLKDHLEEEISQHEKLIRQHQEEIERHKKKIRDLKEH</sequence>
<dbReference type="PANTHER" id="PTHR48417">
    <property type="entry name" value="ATP SYNTHASE F1 SUBUNIT EPSILON"/>
    <property type="match status" value="1"/>
</dbReference>
<dbReference type="PANTHER" id="PTHR48417:SF1">
    <property type="entry name" value="ATP SYNTHASE F1 SUBUNIT EPSILON"/>
    <property type="match status" value="1"/>
</dbReference>
<evidence type="ECO:0000256" key="7">
    <source>
        <dbReference type="SAM" id="Coils"/>
    </source>
</evidence>
<keyword evidence="4 7" id="KW-0175">Coiled coil</keyword>
<evidence type="ECO:0000256" key="8">
    <source>
        <dbReference type="SAM" id="MobiDB-lite"/>
    </source>
</evidence>
<comment type="subcellular location">
    <subcellularLocation>
        <location evidence="1">Mitochondrion</location>
    </subcellularLocation>
</comment>
<keyword evidence="3" id="KW-0809">Transit peptide</keyword>
<feature type="compositionally biased region" description="Gly residues" evidence="8">
    <location>
        <begin position="29"/>
        <end position="43"/>
    </location>
</feature>
<dbReference type="AlphaFoldDB" id="A0A0K8RIT3"/>
<evidence type="ECO:0000256" key="5">
    <source>
        <dbReference type="ARBA" id="ARBA00023128"/>
    </source>
</evidence>
<dbReference type="FunFam" id="1.20.5.500:FF:000007">
    <property type="entry name" value="ATPase inhibitor, putative"/>
    <property type="match status" value="1"/>
</dbReference>
<dbReference type="Pfam" id="PF04568">
    <property type="entry name" value="IATP"/>
    <property type="match status" value="1"/>
</dbReference>
<dbReference type="SUPFAM" id="SSF64602">
    <property type="entry name" value="F1 ATPase inhibitor, IF1, C-terminal domain"/>
    <property type="match status" value="1"/>
</dbReference>
<reference evidence="9" key="1">
    <citation type="submission" date="2012-12" db="EMBL/GenBank/DDBJ databases">
        <title>Identification and characterization of a phenylalanine ammonia-lyase gene family in Isatis indigotica Fort.</title>
        <authorList>
            <person name="Liu Q."/>
            <person name="Chen J."/>
            <person name="Zhou X."/>
            <person name="Di P."/>
            <person name="Xiao Y."/>
            <person name="Xuan H."/>
            <person name="Zhang L."/>
            <person name="Chen W."/>
        </authorList>
    </citation>
    <scope>NUCLEOTIDE SEQUENCE</scope>
    <source>
        <tissue evidence="9">Salivary gland</tissue>
    </source>
</reference>
<dbReference type="GO" id="GO:0042030">
    <property type="term" value="F:ATPase inhibitor activity"/>
    <property type="evidence" value="ECO:0007669"/>
    <property type="project" value="InterPro"/>
</dbReference>
<feature type="coiled-coil region" evidence="7">
    <location>
        <begin position="69"/>
        <end position="110"/>
    </location>
</feature>
<evidence type="ECO:0000256" key="1">
    <source>
        <dbReference type="ARBA" id="ARBA00004173"/>
    </source>
</evidence>
<dbReference type="Gene3D" id="1.20.5.500">
    <property type="entry name" value="Single helix bin"/>
    <property type="match status" value="1"/>
</dbReference>
<comment type="similarity">
    <text evidence="2">Belongs to the ATPase inhibitor family.</text>
</comment>
<evidence type="ECO:0000256" key="3">
    <source>
        <dbReference type="ARBA" id="ARBA00022946"/>
    </source>
</evidence>